<dbReference type="Pfam" id="PF12804">
    <property type="entry name" value="NTP_transf_3"/>
    <property type="match status" value="1"/>
</dbReference>
<keyword evidence="4" id="KW-0418">Kinase</keyword>
<evidence type="ECO:0000313" key="4">
    <source>
        <dbReference type="EMBL" id="SFC87709.1"/>
    </source>
</evidence>
<evidence type="ECO:0000313" key="5">
    <source>
        <dbReference type="Proteomes" id="UP000199263"/>
    </source>
</evidence>
<gene>
    <name evidence="4" type="ORF">SAMN05421842_1125</name>
</gene>
<sequence length="247" mass="28209">MNLVKRITTAVILAAGMGTRISEITNDKIPKGFISISGISLVERSISKLKKVGIDKIYIVTGHLNHFYDEIVSEGINIYTKKNENYKCTGSMGSLAILENELKEDFLLLESDLVYEISALVNAINYPQDDCIMLSGKTNSGDECYVEIKNNNLYKISKNIKDIEFVYGELVGISKISLKLYKEMLKEYKNSNIEQYHYEYAIFDVARKSNVGYLKVDDLVWAEIDDKNQLERVRDIIMPKLYKKGEE</sequence>
<dbReference type="GO" id="GO:0016301">
    <property type="term" value="F:kinase activity"/>
    <property type="evidence" value="ECO:0007669"/>
    <property type="project" value="UniProtKB-KW"/>
</dbReference>
<keyword evidence="1" id="KW-0808">Transferase</keyword>
<reference evidence="4 5" key="1">
    <citation type="submission" date="2016-10" db="EMBL/GenBank/DDBJ databases">
        <authorList>
            <person name="de Groot N.N."/>
        </authorList>
    </citation>
    <scope>NUCLEOTIDE SEQUENCE [LARGE SCALE GENOMIC DNA]</scope>
    <source>
        <strain evidence="4 5">DSM 12992</strain>
    </source>
</reference>
<keyword evidence="2" id="KW-0548">Nucleotidyltransferase</keyword>
<keyword evidence="5" id="KW-1185">Reference proteome</keyword>
<dbReference type="SUPFAM" id="SSF53448">
    <property type="entry name" value="Nucleotide-diphospho-sugar transferases"/>
    <property type="match status" value="1"/>
</dbReference>
<dbReference type="InterPro" id="IPR025877">
    <property type="entry name" value="MobA-like_NTP_Trfase"/>
</dbReference>
<dbReference type="CDD" id="cd02523">
    <property type="entry name" value="PC_cytidylyltransferase"/>
    <property type="match status" value="1"/>
</dbReference>
<name>A0A1I1MQS6_9CLOT</name>
<dbReference type="EMBL" id="FOMG01000012">
    <property type="protein sequence ID" value="SFC87709.1"/>
    <property type="molecule type" value="Genomic_DNA"/>
</dbReference>
<dbReference type="PANTHER" id="PTHR43584:SF5">
    <property type="entry name" value="PROTEIN LICC"/>
    <property type="match status" value="1"/>
</dbReference>
<dbReference type="PANTHER" id="PTHR43584">
    <property type="entry name" value="NUCLEOTIDYL TRANSFERASE"/>
    <property type="match status" value="1"/>
</dbReference>
<organism evidence="4 5">
    <name type="scientific">Clostridium uliginosum</name>
    <dbReference type="NCBI Taxonomy" id="119641"/>
    <lineage>
        <taxon>Bacteria</taxon>
        <taxon>Bacillati</taxon>
        <taxon>Bacillota</taxon>
        <taxon>Clostridia</taxon>
        <taxon>Eubacteriales</taxon>
        <taxon>Clostridiaceae</taxon>
        <taxon>Clostridium</taxon>
    </lineage>
</organism>
<dbReference type="GO" id="GO:0016779">
    <property type="term" value="F:nucleotidyltransferase activity"/>
    <property type="evidence" value="ECO:0007669"/>
    <property type="project" value="UniProtKB-KW"/>
</dbReference>
<evidence type="ECO:0000256" key="1">
    <source>
        <dbReference type="ARBA" id="ARBA00022679"/>
    </source>
</evidence>
<accession>A0A1I1MQS6</accession>
<evidence type="ECO:0000259" key="3">
    <source>
        <dbReference type="Pfam" id="PF12804"/>
    </source>
</evidence>
<evidence type="ECO:0000256" key="2">
    <source>
        <dbReference type="ARBA" id="ARBA00022695"/>
    </source>
</evidence>
<dbReference type="InterPro" id="IPR050065">
    <property type="entry name" value="GlmU-like"/>
</dbReference>
<dbReference type="InterPro" id="IPR029044">
    <property type="entry name" value="Nucleotide-diphossugar_trans"/>
</dbReference>
<protein>
    <submittedName>
        <fullName evidence="4">Choline kinase</fullName>
    </submittedName>
</protein>
<dbReference type="Gene3D" id="3.90.550.10">
    <property type="entry name" value="Spore Coat Polysaccharide Biosynthesis Protein SpsA, Chain A"/>
    <property type="match status" value="1"/>
</dbReference>
<proteinExistence type="predicted"/>
<dbReference type="AlphaFoldDB" id="A0A1I1MQS6"/>
<dbReference type="STRING" id="119641.SAMN05421842_1125"/>
<dbReference type="Proteomes" id="UP000199263">
    <property type="component" value="Unassembled WGS sequence"/>
</dbReference>
<feature type="domain" description="MobA-like NTP transferase" evidence="3">
    <location>
        <begin position="10"/>
        <end position="134"/>
    </location>
</feature>